<dbReference type="InterPro" id="IPR024498">
    <property type="entry name" value="DUF2786"/>
</dbReference>
<evidence type="ECO:0000259" key="2">
    <source>
        <dbReference type="Pfam" id="PF10979"/>
    </source>
</evidence>
<evidence type="ECO:0000259" key="1">
    <source>
        <dbReference type="Pfam" id="PF10263"/>
    </source>
</evidence>
<dbReference type="EMBL" id="DXHU01000019">
    <property type="protein sequence ID" value="HIV99130.1"/>
    <property type="molecule type" value="Genomic_DNA"/>
</dbReference>
<dbReference type="Proteomes" id="UP000823936">
    <property type="component" value="Unassembled WGS sequence"/>
</dbReference>
<proteinExistence type="predicted"/>
<evidence type="ECO:0000313" key="4">
    <source>
        <dbReference type="Proteomes" id="UP000823936"/>
    </source>
</evidence>
<comment type="caution">
    <text evidence="3">The sequence shown here is derived from an EMBL/GenBank/DDBJ whole genome shotgun (WGS) entry which is preliminary data.</text>
</comment>
<feature type="domain" description="DUF2786" evidence="2">
    <location>
        <begin position="119"/>
        <end position="157"/>
    </location>
</feature>
<feature type="domain" description="SprT-like" evidence="1">
    <location>
        <begin position="41"/>
        <end position="99"/>
    </location>
</feature>
<dbReference type="InterPro" id="IPR006640">
    <property type="entry name" value="SprT-like_domain"/>
</dbReference>
<protein>
    <submittedName>
        <fullName evidence="3">DUF2786 domain-containing protein</fullName>
    </submittedName>
</protein>
<organism evidence="3 4">
    <name type="scientific">Candidatus Ornithospirochaeta avicola</name>
    <dbReference type="NCBI Taxonomy" id="2840896"/>
    <lineage>
        <taxon>Bacteria</taxon>
        <taxon>Pseudomonadati</taxon>
        <taxon>Spirochaetota</taxon>
        <taxon>Spirochaetia</taxon>
        <taxon>Spirochaetales</taxon>
        <taxon>Spirochaetaceae</taxon>
        <taxon>Spirochaetaceae incertae sedis</taxon>
        <taxon>Candidatus Ornithospirochaeta</taxon>
    </lineage>
</organism>
<dbReference type="GO" id="GO:0006950">
    <property type="term" value="P:response to stress"/>
    <property type="evidence" value="ECO:0007669"/>
    <property type="project" value="UniProtKB-ARBA"/>
</dbReference>
<dbReference type="Pfam" id="PF10979">
    <property type="entry name" value="DUF2786"/>
    <property type="match status" value="1"/>
</dbReference>
<dbReference type="AlphaFoldDB" id="A0A9D1PTU9"/>
<reference evidence="3" key="2">
    <citation type="submission" date="2021-04" db="EMBL/GenBank/DDBJ databases">
        <authorList>
            <person name="Gilroy R."/>
        </authorList>
    </citation>
    <scope>NUCLEOTIDE SEQUENCE</scope>
    <source>
        <strain evidence="3">Gambia11-129</strain>
    </source>
</reference>
<name>A0A9D1PTU9_9SPIO</name>
<sequence length="325" mass="36675">MKIEIYSVSALEKKKELLDLGREKLGEKASIPPVMFAPLDGKKLGYYDLSSNQIVISEDLLSSACLASIFLHELAHYLQYRDFGYSSHDSVFRKIASSLGLDEGFDKAKVTISESERSRMRAKADKLMRLSSSPFSAESKEAYKKAQEIMAKYSLSEKEEERIYRVVLTDKKRMLAAEKMIGAAVALLTGAFIIRDTRDSVRVLSAYGSLFQVESALYFYSYFISELKAEEKRARECVKDFDSASFAAGLAENLLRRIRGNADASSCALEIARSRNEKKYRQISGLSIRRSRSRYSVSSRESYSAGSYASQRLTLTRSTVRRIEC</sequence>
<evidence type="ECO:0000313" key="3">
    <source>
        <dbReference type="EMBL" id="HIV99130.1"/>
    </source>
</evidence>
<gene>
    <name evidence="3" type="ORF">IAB12_05085</name>
</gene>
<reference evidence="3" key="1">
    <citation type="journal article" date="2021" name="PeerJ">
        <title>Extensive microbial diversity within the chicken gut microbiome revealed by metagenomics and culture.</title>
        <authorList>
            <person name="Gilroy R."/>
            <person name="Ravi A."/>
            <person name="Getino M."/>
            <person name="Pursley I."/>
            <person name="Horton D.L."/>
            <person name="Alikhan N.F."/>
            <person name="Baker D."/>
            <person name="Gharbi K."/>
            <person name="Hall N."/>
            <person name="Watson M."/>
            <person name="Adriaenssens E.M."/>
            <person name="Foster-Nyarko E."/>
            <person name="Jarju S."/>
            <person name="Secka A."/>
            <person name="Antonio M."/>
            <person name="Oren A."/>
            <person name="Chaudhuri R.R."/>
            <person name="La Ragione R."/>
            <person name="Hildebrand F."/>
            <person name="Pallen M.J."/>
        </authorList>
    </citation>
    <scope>NUCLEOTIDE SEQUENCE</scope>
    <source>
        <strain evidence="3">Gambia11-129</strain>
    </source>
</reference>
<dbReference type="Pfam" id="PF10263">
    <property type="entry name" value="SprT-like"/>
    <property type="match status" value="1"/>
</dbReference>
<accession>A0A9D1PTU9</accession>